<feature type="domain" description="Helicase ATP-binding" evidence="11">
    <location>
        <begin position="183"/>
        <end position="358"/>
    </location>
</feature>
<dbReference type="InterPro" id="IPR027417">
    <property type="entry name" value="P-loop_NTPase"/>
</dbReference>
<evidence type="ECO:0000256" key="7">
    <source>
        <dbReference type="ARBA" id="ARBA00047984"/>
    </source>
</evidence>
<evidence type="ECO:0000256" key="5">
    <source>
        <dbReference type="ARBA" id="ARBA00022884"/>
    </source>
</evidence>
<dbReference type="Gramene" id="KZM85481">
    <property type="protein sequence ID" value="KZM85481"/>
    <property type="gene ID" value="DCAR_027097"/>
</dbReference>
<dbReference type="PROSITE" id="PS51194">
    <property type="entry name" value="HELICASE_CTER"/>
    <property type="match status" value="1"/>
</dbReference>
<dbReference type="EMBL" id="LNRQ01000008">
    <property type="protein sequence ID" value="KZM85481.1"/>
    <property type="molecule type" value="Genomic_DNA"/>
</dbReference>
<reference evidence="14" key="1">
    <citation type="journal article" date="2016" name="Nat. Genet.">
        <title>A high-quality carrot genome assembly provides new insights into carotenoid accumulation and asterid genome evolution.</title>
        <authorList>
            <person name="Iorizzo M."/>
            <person name="Ellison S."/>
            <person name="Senalik D."/>
            <person name="Zeng P."/>
            <person name="Satapoomin P."/>
            <person name="Huang J."/>
            <person name="Bowman M."/>
            <person name="Iovene M."/>
            <person name="Sanseverino W."/>
            <person name="Cavagnaro P."/>
            <person name="Yildiz M."/>
            <person name="Macko-Podgorni A."/>
            <person name="Moranska E."/>
            <person name="Grzebelus E."/>
            <person name="Grzebelus D."/>
            <person name="Ashrafi H."/>
            <person name="Zheng Z."/>
            <person name="Cheng S."/>
            <person name="Spooner D."/>
            <person name="Van Deynze A."/>
            <person name="Simon P."/>
        </authorList>
    </citation>
    <scope>NUCLEOTIDE SEQUENCE [LARGE SCALE GENOMIC DNA]</scope>
    <source>
        <tissue evidence="14">Leaf</tissue>
    </source>
</reference>
<evidence type="ECO:0000256" key="9">
    <source>
        <dbReference type="RuleBase" id="RU365068"/>
    </source>
</evidence>
<feature type="region of interest" description="Disordered" evidence="10">
    <location>
        <begin position="93"/>
        <end position="122"/>
    </location>
</feature>
<evidence type="ECO:0000313" key="14">
    <source>
        <dbReference type="EMBL" id="KZM85481.1"/>
    </source>
</evidence>
<feature type="short sequence motif" description="Q motif" evidence="8">
    <location>
        <begin position="152"/>
        <end position="180"/>
    </location>
</feature>
<evidence type="ECO:0000256" key="4">
    <source>
        <dbReference type="ARBA" id="ARBA00022840"/>
    </source>
</evidence>
<dbReference type="Pfam" id="PF00271">
    <property type="entry name" value="Helicase_C"/>
    <property type="match status" value="1"/>
</dbReference>
<comment type="domain">
    <text evidence="9">The Q motif is unique to and characteristic of the DEAD box family of RNA helicases and controls ATP binding and hydrolysis.</text>
</comment>
<dbReference type="STRING" id="79200.A0A175YQT9"/>
<keyword evidence="5 9" id="KW-0694">RNA-binding</keyword>
<dbReference type="AlphaFoldDB" id="A0A175YQT9"/>
<dbReference type="InterPro" id="IPR025313">
    <property type="entry name" value="SPB4-like_CTE"/>
</dbReference>
<dbReference type="InterPro" id="IPR014001">
    <property type="entry name" value="Helicase_ATP-bd"/>
</dbReference>
<accession>A0A175YQT9</accession>
<evidence type="ECO:0000259" key="12">
    <source>
        <dbReference type="PROSITE" id="PS51194"/>
    </source>
</evidence>
<keyword evidence="4 9" id="KW-0067">ATP-binding</keyword>
<keyword evidence="1 9" id="KW-0547">Nucleotide-binding</keyword>
<organism evidence="14">
    <name type="scientific">Daucus carota subsp. sativus</name>
    <name type="common">Carrot</name>
    <dbReference type="NCBI Taxonomy" id="79200"/>
    <lineage>
        <taxon>Eukaryota</taxon>
        <taxon>Viridiplantae</taxon>
        <taxon>Streptophyta</taxon>
        <taxon>Embryophyta</taxon>
        <taxon>Tracheophyta</taxon>
        <taxon>Spermatophyta</taxon>
        <taxon>Magnoliopsida</taxon>
        <taxon>eudicotyledons</taxon>
        <taxon>Gunneridae</taxon>
        <taxon>Pentapetalae</taxon>
        <taxon>asterids</taxon>
        <taxon>campanulids</taxon>
        <taxon>Apiales</taxon>
        <taxon>Apiaceae</taxon>
        <taxon>Apioideae</taxon>
        <taxon>Scandiceae</taxon>
        <taxon>Daucinae</taxon>
        <taxon>Daucus</taxon>
        <taxon>Daucus sect. Daucus</taxon>
    </lineage>
</organism>
<dbReference type="InterPro" id="IPR044773">
    <property type="entry name" value="DDX18/Has1_DEADc"/>
</dbReference>
<evidence type="ECO:0000256" key="6">
    <source>
        <dbReference type="ARBA" id="ARBA00024357"/>
    </source>
</evidence>
<evidence type="ECO:0000259" key="11">
    <source>
        <dbReference type="PROSITE" id="PS51192"/>
    </source>
</evidence>
<evidence type="ECO:0000256" key="2">
    <source>
        <dbReference type="ARBA" id="ARBA00022801"/>
    </source>
</evidence>
<dbReference type="Pfam" id="PF00270">
    <property type="entry name" value="DEAD"/>
    <property type="match status" value="1"/>
</dbReference>
<dbReference type="PANTHER" id="PTHR24031">
    <property type="entry name" value="RNA HELICASE"/>
    <property type="match status" value="1"/>
</dbReference>
<gene>
    <name evidence="14" type="ORF">DCAR_027097</name>
</gene>
<dbReference type="InterPro" id="IPR014014">
    <property type="entry name" value="RNA_helicase_DEAD_Q_motif"/>
</dbReference>
<protein>
    <recommendedName>
        <fullName evidence="9">ATP-dependent RNA helicase</fullName>
        <ecNumber evidence="9">3.6.4.13</ecNumber>
    </recommendedName>
</protein>
<dbReference type="SMART" id="SM01178">
    <property type="entry name" value="DUF4217"/>
    <property type="match status" value="1"/>
</dbReference>
<comment type="caution">
    <text evidence="14">The sequence shown here is derived from an EMBL/GenBank/DDBJ whole genome shotgun (WGS) entry which is preliminary data.</text>
</comment>
<dbReference type="GO" id="GO:0003723">
    <property type="term" value="F:RNA binding"/>
    <property type="evidence" value="ECO:0007669"/>
    <property type="project" value="UniProtKB-UniRule"/>
</dbReference>
<dbReference type="GO" id="GO:0005524">
    <property type="term" value="F:ATP binding"/>
    <property type="evidence" value="ECO:0007669"/>
    <property type="project" value="UniProtKB-UniRule"/>
</dbReference>
<evidence type="ECO:0000256" key="10">
    <source>
        <dbReference type="SAM" id="MobiDB-lite"/>
    </source>
</evidence>
<feature type="domain" description="DEAD-box RNA helicase Q" evidence="13">
    <location>
        <begin position="152"/>
        <end position="180"/>
    </location>
</feature>
<dbReference type="OMA" id="RIMEANF"/>
<dbReference type="GO" id="GO:0003724">
    <property type="term" value="F:RNA helicase activity"/>
    <property type="evidence" value="ECO:0007669"/>
    <property type="project" value="UniProtKB-EC"/>
</dbReference>
<evidence type="ECO:0000256" key="3">
    <source>
        <dbReference type="ARBA" id="ARBA00022806"/>
    </source>
</evidence>
<evidence type="ECO:0000256" key="1">
    <source>
        <dbReference type="ARBA" id="ARBA00022741"/>
    </source>
</evidence>
<dbReference type="Gene3D" id="3.40.50.300">
    <property type="entry name" value="P-loop containing nucleotide triphosphate hydrolases"/>
    <property type="match status" value="2"/>
</dbReference>
<proteinExistence type="inferred from homology"/>
<sequence>MAITPNTPIDGNLSLEMPGYGNEPQHAGYYQPLQRERRKGFGLMKKGLRSLVVRVVTAMLCACAEGTADEAGFASYPPQYSKAKQVLLAAMAKNPKPNPNSTIKIKQKRKRAKSEDDDQQFASEDPIEATQIEEKALEIDTNDNKINKNETLTFESLNLSEPTLKAINDMEFNYTTEIQGRCIPLLMEGKNVVAAAKAGSGKTLAFLVPAVELLHKLNFAPRNGTGVIVVCPTRELAIQTHAVAKELLKYHSMTHGLVIGGAARRGEAERLVKGVNLLVATPDRLLDHLQNTKGFIYKRLKCLTIDEADRILEANFEEEMKQIIKILPKVRQAALLSATQTNKVADFARLSLKDHIYVGLDEEKKMVTSEGLEQGYCIVPCAKRSILLYTFLKRHLSHKVMVFFSSVDSVKFHSELLKHINVECFDIHGQQNQQKQITTFFDFCKAEKGILLCTDVAARGLDIPSVDWIIQYDPPDDLKEFMHRLGRTARGKGSKENALLILTPEELPFLFYLKEAKVPLKEYEFPEKKLANVQSRLEKLVATNYHLNKSAKEAYRASVLAYSLHSRKDIFNARHLDQQAVAASFFFTNPPKISITSDRSTSKPRKSKRSRN</sequence>
<dbReference type="CDD" id="cd17942">
    <property type="entry name" value="DEADc_DDX18"/>
    <property type="match status" value="1"/>
</dbReference>
<dbReference type="GO" id="GO:0016787">
    <property type="term" value="F:hydrolase activity"/>
    <property type="evidence" value="ECO:0007669"/>
    <property type="project" value="UniProtKB-KW"/>
</dbReference>
<dbReference type="InterPro" id="IPR001650">
    <property type="entry name" value="Helicase_C-like"/>
</dbReference>
<dbReference type="EC" id="3.6.4.13" evidence="9"/>
<comment type="catalytic activity">
    <reaction evidence="7 9">
        <text>ATP + H2O = ADP + phosphate + H(+)</text>
        <dbReference type="Rhea" id="RHEA:13065"/>
        <dbReference type="ChEBI" id="CHEBI:15377"/>
        <dbReference type="ChEBI" id="CHEBI:15378"/>
        <dbReference type="ChEBI" id="CHEBI:30616"/>
        <dbReference type="ChEBI" id="CHEBI:43474"/>
        <dbReference type="ChEBI" id="CHEBI:456216"/>
        <dbReference type="EC" id="3.6.4.13"/>
    </reaction>
</comment>
<keyword evidence="3 9" id="KW-0347">Helicase</keyword>
<dbReference type="InterPro" id="IPR011545">
    <property type="entry name" value="DEAD/DEAH_box_helicase_dom"/>
</dbReference>
<dbReference type="SUPFAM" id="SSF52540">
    <property type="entry name" value="P-loop containing nucleoside triphosphate hydrolases"/>
    <property type="match status" value="2"/>
</dbReference>
<comment type="similarity">
    <text evidence="6">Belongs to the DEAD box helicase family. DDX18/HAS1 subfamily.</text>
</comment>
<comment type="function">
    <text evidence="9">RNA helicase.</text>
</comment>
<evidence type="ECO:0000256" key="8">
    <source>
        <dbReference type="PROSITE-ProRule" id="PRU00552"/>
    </source>
</evidence>
<dbReference type="SMART" id="SM00490">
    <property type="entry name" value="HELICc"/>
    <property type="match status" value="1"/>
</dbReference>
<dbReference type="SMART" id="SM00487">
    <property type="entry name" value="DEXDc"/>
    <property type="match status" value="1"/>
</dbReference>
<name>A0A175YQT9_DAUCS</name>
<evidence type="ECO:0000259" key="13">
    <source>
        <dbReference type="PROSITE" id="PS51195"/>
    </source>
</evidence>
<dbReference type="PROSITE" id="PS51192">
    <property type="entry name" value="HELICASE_ATP_BIND_1"/>
    <property type="match status" value="1"/>
</dbReference>
<dbReference type="CDD" id="cd18787">
    <property type="entry name" value="SF2_C_DEAD"/>
    <property type="match status" value="1"/>
</dbReference>
<dbReference type="Pfam" id="PF13959">
    <property type="entry name" value="CTE_SPB4"/>
    <property type="match status" value="1"/>
</dbReference>
<dbReference type="PROSITE" id="PS51195">
    <property type="entry name" value="Q_MOTIF"/>
    <property type="match status" value="1"/>
</dbReference>
<keyword evidence="2 9" id="KW-0378">Hydrolase</keyword>
<feature type="domain" description="Helicase C-terminal" evidence="12">
    <location>
        <begin position="384"/>
        <end position="541"/>
    </location>
</feature>
<dbReference type="FunFam" id="3.40.50.300:FF:000379">
    <property type="entry name" value="RNA helicase"/>
    <property type="match status" value="1"/>
</dbReference>